<dbReference type="OrthoDB" id="9812068at2"/>
<dbReference type="GO" id="GO:0030288">
    <property type="term" value="C:outer membrane-bounded periplasmic space"/>
    <property type="evidence" value="ECO:0007669"/>
    <property type="project" value="TreeGrafter"/>
</dbReference>
<evidence type="ECO:0000256" key="3">
    <source>
        <dbReference type="ARBA" id="ARBA00022801"/>
    </source>
</evidence>
<dbReference type="SUPFAM" id="SSF52096">
    <property type="entry name" value="ClpP/crotonase"/>
    <property type="match status" value="1"/>
</dbReference>
<dbReference type="GO" id="GO:0008236">
    <property type="term" value="F:serine-type peptidase activity"/>
    <property type="evidence" value="ECO:0007669"/>
    <property type="project" value="UniProtKB-KW"/>
</dbReference>
<comment type="similarity">
    <text evidence="1">Belongs to the peptidase S41A family.</text>
</comment>
<dbReference type="Pfam" id="PF17804">
    <property type="entry name" value="TSP_NTD"/>
    <property type="match status" value="1"/>
</dbReference>
<dbReference type="InterPro" id="IPR040573">
    <property type="entry name" value="TSP_N"/>
</dbReference>
<keyword evidence="5" id="KW-0732">Signal</keyword>
<dbReference type="PROSITE" id="PS50106">
    <property type="entry name" value="PDZ"/>
    <property type="match status" value="1"/>
</dbReference>
<dbReference type="Pfam" id="PF03572">
    <property type="entry name" value="Peptidase_S41"/>
    <property type="match status" value="1"/>
</dbReference>
<dbReference type="AlphaFoldDB" id="A0A1H4AA02"/>
<dbReference type="PANTHER" id="PTHR32060">
    <property type="entry name" value="TAIL-SPECIFIC PROTEASE"/>
    <property type="match status" value="1"/>
</dbReference>
<name>A0A1H4AA02_9FLAO</name>
<dbReference type="GO" id="GO:0004175">
    <property type="term" value="F:endopeptidase activity"/>
    <property type="evidence" value="ECO:0007669"/>
    <property type="project" value="TreeGrafter"/>
</dbReference>
<dbReference type="PANTHER" id="PTHR32060:SF22">
    <property type="entry name" value="CARBOXYL-TERMINAL-PROCESSING PEPTIDASE 3, CHLOROPLASTIC"/>
    <property type="match status" value="1"/>
</dbReference>
<evidence type="ECO:0000256" key="2">
    <source>
        <dbReference type="ARBA" id="ARBA00022670"/>
    </source>
</evidence>
<dbReference type="InterPro" id="IPR029045">
    <property type="entry name" value="ClpP/crotonase-like_dom_sf"/>
</dbReference>
<keyword evidence="2 7" id="KW-0645">Protease</keyword>
<dbReference type="GO" id="GO:0006508">
    <property type="term" value="P:proteolysis"/>
    <property type="evidence" value="ECO:0007669"/>
    <property type="project" value="UniProtKB-KW"/>
</dbReference>
<evidence type="ECO:0000259" key="6">
    <source>
        <dbReference type="PROSITE" id="PS50106"/>
    </source>
</evidence>
<dbReference type="RefSeq" id="WP_091086569.1">
    <property type="nucleotide sequence ID" value="NZ_FNRD01000003.1"/>
</dbReference>
<organism evidence="7 8">
    <name type="scientific">Flavobacterium gillisiae</name>
    <dbReference type="NCBI Taxonomy" id="150146"/>
    <lineage>
        <taxon>Bacteria</taxon>
        <taxon>Pseudomonadati</taxon>
        <taxon>Bacteroidota</taxon>
        <taxon>Flavobacteriia</taxon>
        <taxon>Flavobacteriales</taxon>
        <taxon>Flavobacteriaceae</taxon>
        <taxon>Flavobacterium</taxon>
    </lineage>
</organism>
<dbReference type="SMART" id="SM00245">
    <property type="entry name" value="TSPc"/>
    <property type="match status" value="1"/>
</dbReference>
<evidence type="ECO:0000256" key="4">
    <source>
        <dbReference type="ARBA" id="ARBA00022825"/>
    </source>
</evidence>
<accession>A0A1H4AA02</accession>
<dbReference type="InterPro" id="IPR036034">
    <property type="entry name" value="PDZ_sf"/>
</dbReference>
<proteinExistence type="inferred from homology"/>
<dbReference type="InterPro" id="IPR004447">
    <property type="entry name" value="Peptidase_S41A"/>
</dbReference>
<evidence type="ECO:0000313" key="8">
    <source>
        <dbReference type="Proteomes" id="UP000198951"/>
    </source>
</evidence>
<feature type="signal peptide" evidence="5">
    <location>
        <begin position="1"/>
        <end position="17"/>
    </location>
</feature>
<dbReference type="SMART" id="SM00228">
    <property type="entry name" value="PDZ"/>
    <property type="match status" value="1"/>
</dbReference>
<dbReference type="Pfam" id="PF00595">
    <property type="entry name" value="PDZ"/>
    <property type="match status" value="1"/>
</dbReference>
<protein>
    <submittedName>
        <fullName evidence="7">Carboxyl-terminal processing protease</fullName>
    </submittedName>
</protein>
<dbReference type="Gene3D" id="2.30.42.10">
    <property type="match status" value="1"/>
</dbReference>
<evidence type="ECO:0000256" key="1">
    <source>
        <dbReference type="ARBA" id="ARBA00009179"/>
    </source>
</evidence>
<gene>
    <name evidence="7" type="ORF">SAMN05443667_103261</name>
</gene>
<dbReference type="SUPFAM" id="SSF50156">
    <property type="entry name" value="PDZ domain-like"/>
    <property type="match status" value="1"/>
</dbReference>
<sequence>MKIISLVFLLTSFSLFAQSDTKTCILLSKINKLIQSEHFQPKPIDDSLSVFIFDNFIDGLDPSRNILLKSEYEALSFKFRLNLDDLILTNDCSFLPEIVAVYKNGLSRNKAILEKMKTDTIGYKVKDTIRFYKKIFPFYLEQNQLETAWRKSIKYKILDDIVSQNNNLDSIATTFTALEPISKRLIIANEICKINAILEKESGFKENLFDNFCSYFDPHSAYFNVETKSSFVASLSKEHLSMGMNVSLNDRNEIIVIKIDPNGPAFQTGGIKKGDQIIAVSNLKETLQVSCATLESISNMILSDANKKIMLTLRRSSGKNFDVLVEKKLIKDEGNAVYSFIIANKKRRYGYVKIPSFYTDFEGNSGKGCAEDAALEVLKLQKDSIQGVIIDLIDNGGGSMDEAIKLAGMFIDIGPISIILDNKKVQTIISDPYPGMIYKDPIVILVNGNSASASEFFASALQDYNRALLMGSATVGKATMQSIMPLEPTDTENFVKLSINKFYRIDGKSNQATGIIPNVLVPEIYEVLYTKECNNPTAFKNDSIAISLVYNQFIKNTAMAKIAKKSTARIATNSYFNETKKLNKKIEYLVNTPKLPRPVTIDTVIKDQSEINAMWEEINAFDTKSNNLIIHNSNLNNYLLTINPSEKANNEFQLETLKRNHYLSEAIAIINDLNSVKK</sequence>
<evidence type="ECO:0000313" key="7">
    <source>
        <dbReference type="EMBL" id="SEA32766.1"/>
    </source>
</evidence>
<dbReference type="Proteomes" id="UP000198951">
    <property type="component" value="Unassembled WGS sequence"/>
</dbReference>
<dbReference type="GO" id="GO:0007165">
    <property type="term" value="P:signal transduction"/>
    <property type="evidence" value="ECO:0007669"/>
    <property type="project" value="TreeGrafter"/>
</dbReference>
<keyword evidence="8" id="KW-1185">Reference proteome</keyword>
<feature type="chain" id="PRO_5011570117" evidence="5">
    <location>
        <begin position="18"/>
        <end position="678"/>
    </location>
</feature>
<dbReference type="EMBL" id="FNRD01000003">
    <property type="protein sequence ID" value="SEA32766.1"/>
    <property type="molecule type" value="Genomic_DNA"/>
</dbReference>
<dbReference type="InterPro" id="IPR005151">
    <property type="entry name" value="Tail-specific_protease"/>
</dbReference>
<dbReference type="STRING" id="150146.SAMN05443667_103261"/>
<dbReference type="Gene3D" id="3.90.226.10">
    <property type="entry name" value="2-enoyl-CoA Hydratase, Chain A, domain 1"/>
    <property type="match status" value="1"/>
</dbReference>
<keyword evidence="4" id="KW-0720">Serine protease</keyword>
<reference evidence="8" key="1">
    <citation type="submission" date="2016-10" db="EMBL/GenBank/DDBJ databases">
        <authorList>
            <person name="Varghese N."/>
            <person name="Submissions S."/>
        </authorList>
    </citation>
    <scope>NUCLEOTIDE SEQUENCE [LARGE SCALE GENOMIC DNA]</scope>
    <source>
        <strain evidence="8">DSM 22376</strain>
    </source>
</reference>
<dbReference type="CDD" id="cd07560">
    <property type="entry name" value="Peptidase_S41_CPP"/>
    <property type="match status" value="1"/>
</dbReference>
<keyword evidence="3" id="KW-0378">Hydrolase</keyword>
<evidence type="ECO:0000256" key="5">
    <source>
        <dbReference type="SAM" id="SignalP"/>
    </source>
</evidence>
<feature type="domain" description="PDZ" evidence="6">
    <location>
        <begin position="232"/>
        <end position="316"/>
    </location>
</feature>
<dbReference type="InterPro" id="IPR001478">
    <property type="entry name" value="PDZ"/>
</dbReference>